<dbReference type="GeneID" id="13405303"/>
<name>I6S6M4_9CAUD</name>
<evidence type="ECO:0000259" key="1">
    <source>
        <dbReference type="PROSITE" id="PS51186"/>
    </source>
</evidence>
<proteinExistence type="predicted"/>
<accession>I6S6M4</accession>
<protein>
    <recommendedName>
        <fullName evidence="1">N-acetyltransferase domain-containing protein</fullName>
    </recommendedName>
</protein>
<dbReference type="InterPro" id="IPR016181">
    <property type="entry name" value="Acyl_CoA_acyltransferase"/>
</dbReference>
<dbReference type="PROSITE" id="PS51186">
    <property type="entry name" value="GNAT"/>
    <property type="match status" value="1"/>
</dbReference>
<dbReference type="KEGG" id="vg:13405303"/>
<keyword evidence="3" id="KW-1185">Reference proteome</keyword>
<evidence type="ECO:0000313" key="3">
    <source>
        <dbReference type="Proteomes" id="UP000002820"/>
    </source>
</evidence>
<dbReference type="Gene3D" id="3.40.630.30">
    <property type="match status" value="1"/>
</dbReference>
<dbReference type="SMART" id="SM00382">
    <property type="entry name" value="AAA"/>
    <property type="match status" value="1"/>
</dbReference>
<organism evidence="2 3">
    <name type="scientific">Nonlabens phage P12024S</name>
    <dbReference type="NCBI Taxonomy" id="1168478"/>
    <lineage>
        <taxon>Viruses</taxon>
        <taxon>Duplodnaviria</taxon>
        <taxon>Heunggongvirae</taxon>
        <taxon>Uroviricota</taxon>
        <taxon>Caudoviricetes</taxon>
        <taxon>Inhavirus</taxon>
        <taxon>Inhavirus P12024S</taxon>
    </lineage>
</organism>
<dbReference type="CDD" id="cd00267">
    <property type="entry name" value="ABC_ATPase"/>
    <property type="match status" value="1"/>
</dbReference>
<dbReference type="GO" id="GO:0016747">
    <property type="term" value="F:acyltransferase activity, transferring groups other than amino-acyl groups"/>
    <property type="evidence" value="ECO:0007669"/>
    <property type="project" value="InterPro"/>
</dbReference>
<dbReference type="InterPro" id="IPR003593">
    <property type="entry name" value="AAA+_ATPase"/>
</dbReference>
<dbReference type="OrthoDB" id="20287at10239"/>
<dbReference type="Proteomes" id="UP000002820">
    <property type="component" value="Segment"/>
</dbReference>
<dbReference type="InterPro" id="IPR000182">
    <property type="entry name" value="GNAT_dom"/>
</dbReference>
<dbReference type="Pfam" id="PF00583">
    <property type="entry name" value="Acetyltransf_1"/>
    <property type="match status" value="1"/>
</dbReference>
<dbReference type="CDD" id="cd04301">
    <property type="entry name" value="NAT_SF"/>
    <property type="match status" value="1"/>
</dbReference>
<gene>
    <name evidence="2" type="ORF">P12024S_24</name>
</gene>
<sequence>MKYIERKNKIINDKYTEYVYEAFDIQNKEETTVKIPINFSECKTFDWNIGVIYGGSGTGKTTLLKEFGSLTVDEFDEHKPLISNFNWLEPKEATFLLSAMGLASVPTWLRPYALLSNGEQYRASLAYKVGKASENDVILIDEFTSVVDRDVAKAMSNALQKYIRRTNKKIILASCHFDIMEWLLPDWTYSPLKGRLERASLRRQRPKIKLQIFRCRYETWDLFKQHHYLTEDLNKAAQSYVFLWNDKPIAFVGILPFPGVGDPKTRRISRIVVLPDFQGLGLGKEIVNYISALYWKEKHQMFIRTMNPALGIALDKDKNWSQTAGHLKVPPKDTSGRKLIERPSYSFKYTGVISSDSSDVIIFNADAYKEVAQNQISLF</sequence>
<dbReference type="EMBL" id="JQ823122">
    <property type="protein sequence ID" value="AFM54685.1"/>
    <property type="molecule type" value="Genomic_DNA"/>
</dbReference>
<evidence type="ECO:0000313" key="2">
    <source>
        <dbReference type="EMBL" id="AFM54685.1"/>
    </source>
</evidence>
<dbReference type="SUPFAM" id="SSF55729">
    <property type="entry name" value="Acyl-CoA N-acyltransferases (Nat)"/>
    <property type="match status" value="1"/>
</dbReference>
<dbReference type="SUPFAM" id="SSF52540">
    <property type="entry name" value="P-loop containing nucleoside triphosphate hydrolases"/>
    <property type="match status" value="1"/>
</dbReference>
<dbReference type="InterPro" id="IPR027417">
    <property type="entry name" value="P-loop_NTPase"/>
</dbReference>
<feature type="domain" description="N-acetyltransferase" evidence="1">
    <location>
        <begin position="199"/>
        <end position="332"/>
    </location>
</feature>
<reference evidence="2 3" key="1">
    <citation type="journal article" date="2012" name="J. Virol.">
        <title>Complete Genome Sequences of Two Persicivirga Bacteriophages, P12024S and P12024L.</title>
        <authorList>
            <person name="Kang I."/>
            <person name="Jang H."/>
            <person name="Cho J.C."/>
        </authorList>
    </citation>
    <scope>NUCLEOTIDE SEQUENCE [LARGE SCALE GENOMIC DNA]</scope>
</reference>
<dbReference type="RefSeq" id="YP_006560364.1">
    <property type="nucleotide sequence ID" value="NC_018271.1"/>
</dbReference>
<dbReference type="Gene3D" id="3.40.50.300">
    <property type="entry name" value="P-loop containing nucleotide triphosphate hydrolases"/>
    <property type="match status" value="1"/>
</dbReference>